<dbReference type="AlphaFoldDB" id="A0A0F0CUL5"/>
<proteinExistence type="predicted"/>
<reference evidence="1 2" key="1">
    <citation type="submission" date="2015-02" db="EMBL/GenBank/DDBJ databases">
        <title>Single-cell genomics of uncultivated deep-branching MTB reveals a conserved set of magnetosome genes.</title>
        <authorList>
            <person name="Kolinko S."/>
            <person name="Richter M."/>
            <person name="Glockner F.O."/>
            <person name="Brachmann A."/>
            <person name="Schuler D."/>
        </authorList>
    </citation>
    <scope>NUCLEOTIDE SEQUENCE [LARGE SCALE GENOMIC DNA]</scope>
    <source>
        <strain evidence="1">SKK-01</strain>
    </source>
</reference>
<evidence type="ECO:0000313" key="2">
    <source>
        <dbReference type="Proteomes" id="UP000033428"/>
    </source>
</evidence>
<organism evidence="1 2">
    <name type="scientific">Candidatus Omnitrophus magneticus</name>
    <dbReference type="NCBI Taxonomy" id="1609969"/>
    <lineage>
        <taxon>Bacteria</taxon>
        <taxon>Pseudomonadati</taxon>
        <taxon>Candidatus Omnitrophota</taxon>
        <taxon>Candidatus Omnitrophus</taxon>
    </lineage>
</organism>
<comment type="caution">
    <text evidence="1">The sequence shown here is derived from an EMBL/GenBank/DDBJ whole genome shotgun (WGS) entry which is preliminary data.</text>
</comment>
<name>A0A0F0CUL5_9BACT</name>
<evidence type="ECO:0000313" key="1">
    <source>
        <dbReference type="EMBL" id="KJJ85216.1"/>
    </source>
</evidence>
<accession>A0A0F0CUL5</accession>
<dbReference type="Proteomes" id="UP000033428">
    <property type="component" value="Unassembled WGS sequence"/>
</dbReference>
<sequence>MNYQHKDLAAKRWRELSFLEQMANIGSEVERMLNWRIKKNYDYAQKAFERTLELIDLTLDIDKNYAHLKEVARVREALVDDFTGANQFISSDNSWRKYFLSFAYAARKNY</sequence>
<gene>
    <name evidence="1" type="ORF">OMAG_000928</name>
</gene>
<dbReference type="EMBL" id="JYNY01000203">
    <property type="protein sequence ID" value="KJJ85216.1"/>
    <property type="molecule type" value="Genomic_DNA"/>
</dbReference>
<protein>
    <submittedName>
        <fullName evidence="1">Uncharacterized protein</fullName>
    </submittedName>
</protein>
<keyword evidence="2" id="KW-1185">Reference proteome</keyword>